<dbReference type="Pfam" id="PF12419">
    <property type="entry name" value="DUF3670"/>
    <property type="match status" value="1"/>
</dbReference>
<dbReference type="PROSITE" id="PS51194">
    <property type="entry name" value="HELICASE_CTER"/>
    <property type="match status" value="1"/>
</dbReference>
<organism evidence="7 8">
    <name type="scientific">Nitrococcus mobilis Nb-231</name>
    <dbReference type="NCBI Taxonomy" id="314278"/>
    <lineage>
        <taxon>Bacteria</taxon>
        <taxon>Pseudomonadati</taxon>
        <taxon>Pseudomonadota</taxon>
        <taxon>Gammaproteobacteria</taxon>
        <taxon>Chromatiales</taxon>
        <taxon>Ectothiorhodospiraceae</taxon>
        <taxon>Nitrococcus</taxon>
    </lineage>
</organism>
<proteinExistence type="predicted"/>
<dbReference type="InterPro" id="IPR027417">
    <property type="entry name" value="P-loop_NTPase"/>
</dbReference>
<dbReference type="InterPro" id="IPR001650">
    <property type="entry name" value="Helicase_C-like"/>
</dbReference>
<dbReference type="GO" id="GO:0004386">
    <property type="term" value="F:helicase activity"/>
    <property type="evidence" value="ECO:0007669"/>
    <property type="project" value="UniProtKB-KW"/>
</dbReference>
<dbReference type="EMBL" id="AAOF01000011">
    <property type="protein sequence ID" value="EAR21172.1"/>
    <property type="molecule type" value="Genomic_DNA"/>
</dbReference>
<evidence type="ECO:0000256" key="2">
    <source>
        <dbReference type="ARBA" id="ARBA00022806"/>
    </source>
</evidence>
<dbReference type="AlphaFoldDB" id="A4BSS8"/>
<evidence type="ECO:0000256" key="1">
    <source>
        <dbReference type="ARBA" id="ARBA00022801"/>
    </source>
</evidence>
<dbReference type="SMART" id="SM00487">
    <property type="entry name" value="DEXDc"/>
    <property type="match status" value="1"/>
</dbReference>
<dbReference type="GO" id="GO:0005524">
    <property type="term" value="F:ATP binding"/>
    <property type="evidence" value="ECO:0007669"/>
    <property type="project" value="InterPro"/>
</dbReference>
<dbReference type="InterPro" id="IPR038718">
    <property type="entry name" value="SNF2-like_sf"/>
</dbReference>
<dbReference type="eggNOG" id="COG4279">
    <property type="taxonomic scope" value="Bacteria"/>
</dbReference>
<evidence type="ECO:0000259" key="4">
    <source>
        <dbReference type="PROSITE" id="PS50966"/>
    </source>
</evidence>
<dbReference type="eggNOG" id="COG0553">
    <property type="taxonomic scope" value="Bacteria"/>
</dbReference>
<dbReference type="Pfam" id="PF00271">
    <property type="entry name" value="Helicase_C"/>
    <property type="match status" value="1"/>
</dbReference>
<dbReference type="InterPro" id="IPR014001">
    <property type="entry name" value="Helicase_ATP-bd"/>
</dbReference>
<dbReference type="Gene3D" id="3.40.50.10810">
    <property type="entry name" value="Tandem AAA-ATPase domain"/>
    <property type="match status" value="1"/>
</dbReference>
<dbReference type="Pfam" id="PF00176">
    <property type="entry name" value="SNF2-rel_dom"/>
    <property type="match status" value="1"/>
</dbReference>
<dbReference type="SMART" id="SM00490">
    <property type="entry name" value="HELICc"/>
    <property type="match status" value="1"/>
</dbReference>
<evidence type="ECO:0000313" key="7">
    <source>
        <dbReference type="EMBL" id="EAR21172.1"/>
    </source>
</evidence>
<evidence type="ECO:0000256" key="3">
    <source>
        <dbReference type="PROSITE-ProRule" id="PRU00325"/>
    </source>
</evidence>
<feature type="domain" description="Helicase C-terminal" evidence="6">
    <location>
        <begin position="1003"/>
        <end position="1159"/>
    </location>
</feature>
<keyword evidence="3" id="KW-0863">Zinc-finger</keyword>
<dbReference type="PANTHER" id="PTHR45629:SF7">
    <property type="entry name" value="DNA EXCISION REPAIR PROTEIN ERCC-6-RELATED"/>
    <property type="match status" value="1"/>
</dbReference>
<keyword evidence="1" id="KW-0378">Hydrolase</keyword>
<feature type="domain" description="SWIM-type" evidence="4">
    <location>
        <begin position="114"/>
        <end position="145"/>
    </location>
</feature>
<dbReference type="GO" id="GO:0008270">
    <property type="term" value="F:zinc ion binding"/>
    <property type="evidence" value="ECO:0007669"/>
    <property type="project" value="UniProtKB-KW"/>
</dbReference>
<evidence type="ECO:0000313" key="8">
    <source>
        <dbReference type="Proteomes" id="UP000003374"/>
    </source>
</evidence>
<dbReference type="STRING" id="314278.NB231_00585"/>
<keyword evidence="2 7" id="KW-0547">Nucleotide-binding</keyword>
<dbReference type="InterPro" id="IPR022138">
    <property type="entry name" value="DUF3670"/>
</dbReference>
<keyword evidence="2 7" id="KW-0347">Helicase</keyword>
<dbReference type="CDD" id="cd18793">
    <property type="entry name" value="SF2_C_SNF"/>
    <property type="match status" value="1"/>
</dbReference>
<dbReference type="Pfam" id="PF04434">
    <property type="entry name" value="SWIM"/>
    <property type="match status" value="1"/>
</dbReference>
<sequence length="1171" mass="130128">MSRQTFGKTWWGAQWLYALREIDWENRLPRGRRYANNGSVEELAINGTNVRARVKGSRPRPYRVTLRVPAMTMADTEELVDALATDPALIGRLLNRELDPAVLERADSLDISVFPTQWRDLQMQCSCPDWAVPCKHLAAVIYTLSREIDGNPFLVFHLRGVDLAAELEHRGLAITAEVKGAPPGLDELALAGADENEREPAPEPDSLAHIDYSGLSDLVDALPQALPPNPSFSPAGDFRKRWTTQMRRLAKAARRQLEHGGTEAEAHPTTRLTSDDKPLLLVDANADTTVIDAASVTELADLLASLGALDPADLPDYQPELAGLHAANRAALHLLQAGAAVPWVFALPRGDTGLLWLPATLDPSVRALIEHLARGLPSSLLRLRLENRQRRLSARMQARLLCGLFMDHWLREWGSKLTEAQRGDKVMGLFFGAGSEWFDGPGEGAIAGSIRTWLARLHLTEGDHTPLLRLEEDTATFTLSIDVTARNDAPARAPTPLAQILQNPQWATQRSRILQTISMLGESYPPINDYVRAGASAPMRIAAEQLPELLFEVLPVIQLLGIRTLLPRGLEQLLRPKRSLEVTAKKRETSGFLSADDLFNFNWRIAVGDHLLTPEEFESLVGEATGIVRFRGEYVYLEPSEIERLRKQLAKSTRLHGAELTRIALTGEYEDAPVQLDNAAHERVKALKTIDDVPLPTALHAELRPYQQCGFQWLYGNTHAGLGSIIADDMGLGKTLQVLATALKLKEDGEIGNHASALIVVPTSLLTNWCKEIERFTPSLSIHVYHGPGRALPAPGAQPDLVATTYGHARSDLAALRRLSWRVVIVDEAQNIKNPSAAQTKAIKSIRAGARIAMTGTPVENRLSEYWSIMDFANPGYLSTPKRFSEQFATPIQVHGDRRVAERFRRAAAPFLMRRVKTDTSIISDLPEKIEQDQFCELTEEQAAVYESVVREGLEVIQGESDTFQRQGLVLQMILALKQICNHPRQYLNDGATTPMHSGKAQRLLELLTETHRLHEKVLVFTQFRKAGELLQGWIAEAFGRTPAFLHGGLSRKQRDALVERFQGERTERVFILSLKAAGTGLNLTAASQVVHFDLWWNPAVEAQATDRAYRIGQSQTVQVHRLITRATFEERINAMIRSKRALSELTVGTGEQWIGNLADEELRNVFALSR</sequence>
<dbReference type="RefSeq" id="WP_004998762.1">
    <property type="nucleotide sequence ID" value="NZ_CH672427.1"/>
</dbReference>
<dbReference type="GO" id="GO:0015616">
    <property type="term" value="F:DNA translocase activity"/>
    <property type="evidence" value="ECO:0007669"/>
    <property type="project" value="TreeGrafter"/>
</dbReference>
<reference evidence="7 8" key="1">
    <citation type="submission" date="2006-02" db="EMBL/GenBank/DDBJ databases">
        <authorList>
            <person name="Waterbury J."/>
            <person name="Ferriera S."/>
            <person name="Johnson J."/>
            <person name="Kravitz S."/>
            <person name="Halpern A."/>
            <person name="Remington K."/>
            <person name="Beeson K."/>
            <person name="Tran B."/>
            <person name="Rogers Y.-H."/>
            <person name="Friedman R."/>
            <person name="Venter J.C."/>
        </authorList>
    </citation>
    <scope>NUCLEOTIDE SEQUENCE [LARGE SCALE GENOMIC DNA]</scope>
    <source>
        <strain evidence="7 8">Nb-231</strain>
    </source>
</reference>
<dbReference type="SUPFAM" id="SSF52540">
    <property type="entry name" value="P-loop containing nucleoside triphosphate hydrolases"/>
    <property type="match status" value="2"/>
</dbReference>
<dbReference type="PANTHER" id="PTHR45629">
    <property type="entry name" value="SNF2/RAD54 FAMILY MEMBER"/>
    <property type="match status" value="1"/>
</dbReference>
<dbReference type="InterPro" id="IPR050496">
    <property type="entry name" value="SNF2_RAD54_helicase_repair"/>
</dbReference>
<gene>
    <name evidence="7" type="ORF">NB231_00585</name>
</gene>
<dbReference type="InterPro" id="IPR049730">
    <property type="entry name" value="SNF2/RAD54-like_C"/>
</dbReference>
<accession>A4BSS8</accession>
<feature type="domain" description="Helicase ATP-binding" evidence="5">
    <location>
        <begin position="715"/>
        <end position="876"/>
    </location>
</feature>
<dbReference type="Gene3D" id="3.40.50.300">
    <property type="entry name" value="P-loop containing nucleotide triphosphate hydrolases"/>
    <property type="match status" value="1"/>
</dbReference>
<keyword evidence="2 7" id="KW-0067">ATP-binding</keyword>
<dbReference type="HOGENOM" id="CLU_000315_21_8_6"/>
<evidence type="ECO:0000259" key="5">
    <source>
        <dbReference type="PROSITE" id="PS51192"/>
    </source>
</evidence>
<keyword evidence="8" id="KW-1185">Reference proteome</keyword>
<dbReference type="OrthoDB" id="9772064at2"/>
<dbReference type="InterPro" id="IPR000330">
    <property type="entry name" value="SNF2_N"/>
</dbReference>
<comment type="caution">
    <text evidence="7">The sequence shown here is derived from an EMBL/GenBank/DDBJ whole genome shotgun (WGS) entry which is preliminary data.</text>
</comment>
<evidence type="ECO:0000259" key="6">
    <source>
        <dbReference type="PROSITE" id="PS51194"/>
    </source>
</evidence>
<dbReference type="PROSITE" id="PS51192">
    <property type="entry name" value="HELICASE_ATP_BIND_1"/>
    <property type="match status" value="1"/>
</dbReference>
<protein>
    <submittedName>
        <fullName evidence="7">Helicase, SNF2 family protein</fullName>
    </submittedName>
</protein>
<dbReference type="GO" id="GO:0016787">
    <property type="term" value="F:hydrolase activity"/>
    <property type="evidence" value="ECO:0007669"/>
    <property type="project" value="UniProtKB-KW"/>
</dbReference>
<dbReference type="PROSITE" id="PS50966">
    <property type="entry name" value="ZF_SWIM"/>
    <property type="match status" value="1"/>
</dbReference>
<dbReference type="InterPro" id="IPR007527">
    <property type="entry name" value="Znf_SWIM"/>
</dbReference>
<keyword evidence="3" id="KW-0479">Metal-binding</keyword>
<keyword evidence="3" id="KW-0862">Zinc</keyword>
<name>A4BSS8_9GAMM</name>
<dbReference type="Proteomes" id="UP000003374">
    <property type="component" value="Unassembled WGS sequence"/>
</dbReference>